<sequence>MGVLGLTSRKFNKFFQIKYKIINRNYYTQKRLLSSNYSSQNDAILPVLIVGAGPVGLVLSALLTKLGVKCAVLERSTTFSKHPQAHFINNRSMEVFRKLDGLAEEIQRFQPPVELWRKFIYCTSLTGSTIGSVDHMQTQDFNQIVSPVSVAHFSQYKLNALLLKQLEAVGFTVRSHEGLDHRPLAEREILMGHNCISVEATGNLVNVTTSFVKEGKHIEKQIPCSFLVGADGAGSTVRNLVGIEMRGEKDIQKLVSVHFLSQELGKYLMYEKPGMLFFIFNPGAIGVLVAHDLKQGEFVLQMPFYPPQQKFEDFSSEVLFFS</sequence>
<dbReference type="OrthoDB" id="1716816at2759"/>
<evidence type="ECO:0000313" key="5">
    <source>
        <dbReference type="Proteomes" id="UP000245207"/>
    </source>
</evidence>
<reference evidence="4 5" key="1">
    <citation type="journal article" date="2018" name="Mol. Plant">
        <title>The genome of Artemisia annua provides insight into the evolution of Asteraceae family and artemisinin biosynthesis.</title>
        <authorList>
            <person name="Shen Q."/>
            <person name="Zhang L."/>
            <person name="Liao Z."/>
            <person name="Wang S."/>
            <person name="Yan T."/>
            <person name="Shi P."/>
            <person name="Liu M."/>
            <person name="Fu X."/>
            <person name="Pan Q."/>
            <person name="Wang Y."/>
            <person name="Lv Z."/>
            <person name="Lu X."/>
            <person name="Zhang F."/>
            <person name="Jiang W."/>
            <person name="Ma Y."/>
            <person name="Chen M."/>
            <person name="Hao X."/>
            <person name="Li L."/>
            <person name="Tang Y."/>
            <person name="Lv G."/>
            <person name="Zhou Y."/>
            <person name="Sun X."/>
            <person name="Brodelius P.E."/>
            <person name="Rose J.K.C."/>
            <person name="Tang K."/>
        </authorList>
    </citation>
    <scope>NUCLEOTIDE SEQUENCE [LARGE SCALE GENOMIC DNA]</scope>
    <source>
        <strain evidence="5">cv. Huhao1</strain>
        <tissue evidence="4">Leaf</tissue>
    </source>
</reference>
<protein>
    <submittedName>
        <fullName evidence="4">Aromatic-ring hydroxylase-like protein</fullName>
    </submittedName>
</protein>
<dbReference type="Proteomes" id="UP000245207">
    <property type="component" value="Unassembled WGS sequence"/>
</dbReference>
<dbReference type="EMBL" id="PKPP01007876">
    <property type="protein sequence ID" value="PWA52191.1"/>
    <property type="molecule type" value="Genomic_DNA"/>
</dbReference>
<comment type="caution">
    <text evidence="4">The sequence shown here is derived from an EMBL/GenBank/DDBJ whole genome shotgun (WGS) entry which is preliminary data.</text>
</comment>
<evidence type="ECO:0000259" key="3">
    <source>
        <dbReference type="Pfam" id="PF01494"/>
    </source>
</evidence>
<dbReference type="InterPro" id="IPR002938">
    <property type="entry name" value="FAD-bd"/>
</dbReference>
<dbReference type="GO" id="GO:0071949">
    <property type="term" value="F:FAD binding"/>
    <property type="evidence" value="ECO:0007669"/>
    <property type="project" value="InterPro"/>
</dbReference>
<dbReference type="GO" id="GO:0016709">
    <property type="term" value="F:oxidoreductase activity, acting on paired donors, with incorporation or reduction of molecular oxygen, NAD(P)H as one donor, and incorporation of one atom of oxygen"/>
    <property type="evidence" value="ECO:0007669"/>
    <property type="project" value="UniProtKB-ARBA"/>
</dbReference>
<dbReference type="GO" id="GO:0006744">
    <property type="term" value="P:ubiquinone biosynthetic process"/>
    <property type="evidence" value="ECO:0007669"/>
    <property type="project" value="TreeGrafter"/>
</dbReference>
<dbReference type="Pfam" id="PF01494">
    <property type="entry name" value="FAD_binding_3"/>
    <property type="match status" value="1"/>
</dbReference>
<dbReference type="GO" id="GO:0005739">
    <property type="term" value="C:mitochondrion"/>
    <property type="evidence" value="ECO:0007669"/>
    <property type="project" value="TreeGrafter"/>
</dbReference>
<dbReference type="InterPro" id="IPR036188">
    <property type="entry name" value="FAD/NAD-bd_sf"/>
</dbReference>
<dbReference type="InterPro" id="IPR050641">
    <property type="entry name" value="RIFMO-like"/>
</dbReference>
<dbReference type="SUPFAM" id="SSF51905">
    <property type="entry name" value="FAD/NAD(P)-binding domain"/>
    <property type="match status" value="1"/>
</dbReference>
<proteinExistence type="predicted"/>
<dbReference type="AlphaFoldDB" id="A0A2U1LT67"/>
<accession>A0A2U1LT67</accession>
<dbReference type="STRING" id="35608.A0A2U1LT67"/>
<dbReference type="PANTHER" id="PTHR43004:SF6">
    <property type="entry name" value="FAD_NAD(P)-BINDING OXIDOREDUCTASE FAMILY PROTEIN"/>
    <property type="match status" value="1"/>
</dbReference>
<keyword evidence="2" id="KW-0274">FAD</keyword>
<evidence type="ECO:0000313" key="4">
    <source>
        <dbReference type="EMBL" id="PWA52191.1"/>
    </source>
</evidence>
<dbReference type="PANTHER" id="PTHR43004">
    <property type="entry name" value="TRK SYSTEM POTASSIUM UPTAKE PROTEIN"/>
    <property type="match status" value="1"/>
</dbReference>
<evidence type="ECO:0000256" key="2">
    <source>
        <dbReference type="ARBA" id="ARBA00022827"/>
    </source>
</evidence>
<dbReference type="PRINTS" id="PR00420">
    <property type="entry name" value="RNGMNOXGNASE"/>
</dbReference>
<name>A0A2U1LT67_ARTAN</name>
<gene>
    <name evidence="4" type="ORF">CTI12_AA457080</name>
</gene>
<keyword evidence="5" id="KW-1185">Reference proteome</keyword>
<evidence type="ECO:0000256" key="1">
    <source>
        <dbReference type="ARBA" id="ARBA00022630"/>
    </source>
</evidence>
<feature type="domain" description="FAD-binding" evidence="3">
    <location>
        <begin position="46"/>
        <end position="310"/>
    </location>
</feature>
<organism evidence="4 5">
    <name type="scientific">Artemisia annua</name>
    <name type="common">Sweet wormwood</name>
    <dbReference type="NCBI Taxonomy" id="35608"/>
    <lineage>
        <taxon>Eukaryota</taxon>
        <taxon>Viridiplantae</taxon>
        <taxon>Streptophyta</taxon>
        <taxon>Embryophyta</taxon>
        <taxon>Tracheophyta</taxon>
        <taxon>Spermatophyta</taxon>
        <taxon>Magnoliopsida</taxon>
        <taxon>eudicotyledons</taxon>
        <taxon>Gunneridae</taxon>
        <taxon>Pentapetalae</taxon>
        <taxon>asterids</taxon>
        <taxon>campanulids</taxon>
        <taxon>Asterales</taxon>
        <taxon>Asteraceae</taxon>
        <taxon>Asteroideae</taxon>
        <taxon>Anthemideae</taxon>
        <taxon>Artemisiinae</taxon>
        <taxon>Artemisia</taxon>
    </lineage>
</organism>
<dbReference type="Gene3D" id="3.50.50.60">
    <property type="entry name" value="FAD/NAD(P)-binding domain"/>
    <property type="match status" value="1"/>
</dbReference>
<keyword evidence="1" id="KW-0285">Flavoprotein</keyword>